<protein>
    <recommendedName>
        <fullName evidence="2">Endo-1,3(4)-beta-glucanase 1 carbohydrate binding domain-containing protein</fullName>
    </recommendedName>
</protein>
<name>S3C1F3_OPHP1</name>
<evidence type="ECO:0000259" key="2">
    <source>
        <dbReference type="Pfam" id="PF10645"/>
    </source>
</evidence>
<accession>S3C1F3</accession>
<dbReference type="InterPro" id="IPR018909">
    <property type="entry name" value="Eng1_septum"/>
</dbReference>
<dbReference type="EMBL" id="KE148156">
    <property type="protein sequence ID" value="EPE05551.1"/>
    <property type="molecule type" value="Genomic_DNA"/>
</dbReference>
<organism evidence="3 4">
    <name type="scientific">Ophiostoma piceae (strain UAMH 11346)</name>
    <name type="common">Sap stain fungus</name>
    <dbReference type="NCBI Taxonomy" id="1262450"/>
    <lineage>
        <taxon>Eukaryota</taxon>
        <taxon>Fungi</taxon>
        <taxon>Dikarya</taxon>
        <taxon>Ascomycota</taxon>
        <taxon>Pezizomycotina</taxon>
        <taxon>Sordariomycetes</taxon>
        <taxon>Sordariomycetidae</taxon>
        <taxon>Ophiostomatales</taxon>
        <taxon>Ophiostomataceae</taxon>
        <taxon>Ophiostoma</taxon>
    </lineage>
</organism>
<gene>
    <name evidence="3" type="ORF">F503_02290</name>
</gene>
<dbReference type="PANTHER" id="PTHR42047">
    <property type="entry name" value="PROTEIN, PUTATIVE (AFU_ORTHOLOGUE AFUA_6G03560)-RELATED"/>
    <property type="match status" value="1"/>
</dbReference>
<feature type="domain" description="Endo-1,3(4)-beta-glucanase 1 carbohydrate binding" evidence="2">
    <location>
        <begin position="23"/>
        <end position="71"/>
    </location>
</feature>
<reference evidence="3 4" key="1">
    <citation type="journal article" date="2013" name="BMC Genomics">
        <title>The genome and transcriptome of the pine saprophyte Ophiostoma piceae, and a comparison with the bark beetle-associated pine pathogen Grosmannia clavigera.</title>
        <authorList>
            <person name="Haridas S."/>
            <person name="Wang Y."/>
            <person name="Lim L."/>
            <person name="Massoumi Alamouti S."/>
            <person name="Jackman S."/>
            <person name="Docking R."/>
            <person name="Robertson G."/>
            <person name="Birol I."/>
            <person name="Bohlmann J."/>
            <person name="Breuil C."/>
        </authorList>
    </citation>
    <scope>NUCLEOTIDE SEQUENCE [LARGE SCALE GENOMIC DNA]</scope>
    <source>
        <strain evidence="3 4">UAMH 11346</strain>
    </source>
</reference>
<proteinExistence type="predicted"/>
<dbReference type="GO" id="GO:0030246">
    <property type="term" value="F:carbohydrate binding"/>
    <property type="evidence" value="ECO:0007669"/>
    <property type="project" value="InterPro"/>
</dbReference>
<dbReference type="OMA" id="DPAQYVC"/>
<dbReference type="InterPro" id="IPR052820">
    <property type="entry name" value="PhiA_domain"/>
</dbReference>
<dbReference type="VEuPathDB" id="FungiDB:F503_02290"/>
<evidence type="ECO:0000313" key="4">
    <source>
        <dbReference type="Proteomes" id="UP000016923"/>
    </source>
</evidence>
<feature type="chain" id="PRO_5004506712" description="Endo-1,3(4)-beta-glucanase 1 carbohydrate binding domain-containing protein" evidence="1">
    <location>
        <begin position="20"/>
        <end position="253"/>
    </location>
</feature>
<dbReference type="HOGENOM" id="CLU_076916_0_0_1"/>
<dbReference type="OrthoDB" id="5430620at2759"/>
<dbReference type="eggNOG" id="ENOG502S6B1">
    <property type="taxonomic scope" value="Eukaryota"/>
</dbReference>
<sequence length="253" mass="25597">MTKAMLLGLLGLLAVAARADTQTCGAAHYDPAQYVCHDSTFLCPIVAGEGLSYCSGACYSKYMYSCTNNALTQLPRLPDGSAFTLAASNPTNKKVDGVAINACGFQWNVGGSTCSYCPSEVVSSCPAGKSTVLTYGGGSTGLSTEVPGGQALYLDAKGTVGYTQAHSAAMPPHATVPGFAAYANGGGLVNLASGGYGWAACPPTAAGGGGGANAPYTLVALTADNKKQYSYCIPVNLKINPVAKGTVGAWQYT</sequence>
<dbReference type="PANTHER" id="PTHR42047:SF1">
    <property type="entry name" value="PROTEIN, PUTATIVE (AFU_ORTHOLOGUE AFUA_6G03560)-RELATED"/>
    <property type="match status" value="1"/>
</dbReference>
<dbReference type="Proteomes" id="UP000016923">
    <property type="component" value="Unassembled WGS sequence"/>
</dbReference>
<dbReference type="AlphaFoldDB" id="S3C1F3"/>
<keyword evidence="4" id="KW-1185">Reference proteome</keyword>
<feature type="signal peptide" evidence="1">
    <location>
        <begin position="1"/>
        <end position="19"/>
    </location>
</feature>
<evidence type="ECO:0000313" key="3">
    <source>
        <dbReference type="EMBL" id="EPE05551.1"/>
    </source>
</evidence>
<keyword evidence="1" id="KW-0732">Signal</keyword>
<evidence type="ECO:0000256" key="1">
    <source>
        <dbReference type="SAM" id="SignalP"/>
    </source>
</evidence>
<dbReference type="Pfam" id="PF10645">
    <property type="entry name" value="Carb_bind"/>
    <property type="match status" value="1"/>
</dbReference>